<dbReference type="EMBL" id="FTOR01000007">
    <property type="protein sequence ID" value="SIT27497.1"/>
    <property type="molecule type" value="Genomic_DNA"/>
</dbReference>
<reference evidence="2" key="1">
    <citation type="submission" date="2017-01" db="EMBL/GenBank/DDBJ databases">
        <authorList>
            <person name="Varghese N."/>
            <person name="Submissions S."/>
        </authorList>
    </citation>
    <scope>NUCLEOTIDE SEQUENCE [LARGE SCALE GENOMIC DNA]</scope>
    <source>
        <strain evidence="2">DSM 21054</strain>
    </source>
</reference>
<dbReference type="RefSeq" id="WP_096510974.1">
    <property type="nucleotide sequence ID" value="NZ_AP017422.1"/>
</dbReference>
<sequence>MPSKRPRAVVTMAHNESVFLPIWWKYYSRFFAAEDIYILDHESTDGSTSGPGFVRVPVSHPVVDWGWHRDMLQQQQHQLLEKYEMVLCTDADEIVAPHPDTGTLGDYMDRFGGGFVNCTGYEVLHNTTTEQPLDFSKPILEQRGEWFPNPAYSKPLLATEPMYWHGGLHSRVDGQTREDRSLYLIHLHRMDYDICHQRHMQRMSKPWNKRDVDENWGYQNRITEAEQFKHWFYNDSSCNGVHVQPESIPEAFRALL</sequence>
<accession>A0A1N7QYH2</accession>
<organism evidence="1 2">
    <name type="scientific">Filimonas lacunae</name>
    <dbReference type="NCBI Taxonomy" id="477680"/>
    <lineage>
        <taxon>Bacteria</taxon>
        <taxon>Pseudomonadati</taxon>
        <taxon>Bacteroidota</taxon>
        <taxon>Chitinophagia</taxon>
        <taxon>Chitinophagales</taxon>
        <taxon>Chitinophagaceae</taxon>
        <taxon>Filimonas</taxon>
    </lineage>
</organism>
<evidence type="ECO:0008006" key="3">
    <source>
        <dbReference type="Google" id="ProtNLM"/>
    </source>
</evidence>
<dbReference type="Pfam" id="PF13704">
    <property type="entry name" value="Glyco_tranf_2_4"/>
    <property type="match status" value="1"/>
</dbReference>
<protein>
    <recommendedName>
        <fullName evidence="3">Glycosyl transferase family 2</fullName>
    </recommendedName>
</protein>
<dbReference type="STRING" id="477680.SAMN05421788_107251"/>
<proteinExistence type="predicted"/>
<evidence type="ECO:0000313" key="1">
    <source>
        <dbReference type="EMBL" id="SIT27497.1"/>
    </source>
</evidence>
<name>A0A1N7QYH2_9BACT</name>
<evidence type="ECO:0000313" key="2">
    <source>
        <dbReference type="Proteomes" id="UP000186917"/>
    </source>
</evidence>
<dbReference type="Proteomes" id="UP000186917">
    <property type="component" value="Unassembled WGS sequence"/>
</dbReference>
<keyword evidence="2" id="KW-1185">Reference proteome</keyword>
<dbReference type="AlphaFoldDB" id="A0A1N7QYH2"/>
<gene>
    <name evidence="1" type="ORF">SAMN05421788_107251</name>
</gene>
<dbReference type="OrthoDB" id="835336at2"/>